<dbReference type="PANTHER" id="PTHR40261:SF1">
    <property type="entry name" value="RIESKE DOMAIN-CONTAINING PROTEIN"/>
    <property type="match status" value="1"/>
</dbReference>
<dbReference type="PANTHER" id="PTHR40261">
    <property type="match status" value="1"/>
</dbReference>
<keyword evidence="4" id="KW-0411">Iron-sulfur</keyword>
<comment type="caution">
    <text evidence="6">The sequence shown here is derived from an EMBL/GenBank/DDBJ whole genome shotgun (WGS) entry which is preliminary data.</text>
</comment>
<evidence type="ECO:0000313" key="6">
    <source>
        <dbReference type="EMBL" id="KAF1021574.1"/>
    </source>
</evidence>
<dbReference type="PROSITE" id="PS51296">
    <property type="entry name" value="RIESKE"/>
    <property type="match status" value="1"/>
</dbReference>
<organism evidence="6 7">
    <name type="scientific">Paracidovorax wautersii</name>
    <dbReference type="NCBI Taxonomy" id="1177982"/>
    <lineage>
        <taxon>Bacteria</taxon>
        <taxon>Pseudomonadati</taxon>
        <taxon>Pseudomonadota</taxon>
        <taxon>Betaproteobacteria</taxon>
        <taxon>Burkholderiales</taxon>
        <taxon>Comamonadaceae</taxon>
        <taxon>Paracidovorax</taxon>
    </lineage>
</organism>
<accession>A0A7V8FPD5</accession>
<dbReference type="InterPro" id="IPR036922">
    <property type="entry name" value="Rieske_2Fe-2S_sf"/>
</dbReference>
<proteinExistence type="predicted"/>
<keyword evidence="2" id="KW-0479">Metal-binding</keyword>
<dbReference type="Gene3D" id="2.102.10.10">
    <property type="entry name" value="Rieske [2Fe-2S] iron-sulphur domain"/>
    <property type="match status" value="1"/>
</dbReference>
<gene>
    <name evidence="6" type="ORF">GAK30_01793</name>
</gene>
<keyword evidence="1" id="KW-0001">2Fe-2S</keyword>
<dbReference type="GO" id="GO:0051537">
    <property type="term" value="F:2 iron, 2 sulfur cluster binding"/>
    <property type="evidence" value="ECO:0007669"/>
    <property type="project" value="UniProtKB-KW"/>
</dbReference>
<dbReference type="EMBL" id="WNDQ01000020">
    <property type="protein sequence ID" value="KAF1021574.1"/>
    <property type="molecule type" value="Genomic_DNA"/>
</dbReference>
<dbReference type="CDD" id="cd03467">
    <property type="entry name" value="Rieske"/>
    <property type="match status" value="1"/>
</dbReference>
<dbReference type="SUPFAM" id="SSF50022">
    <property type="entry name" value="ISP domain"/>
    <property type="match status" value="1"/>
</dbReference>
<sequence length="128" mass="13952">MAGREHKGPWVPLCRLDQLPVPGQARGFDLDGLGRDQVFVVCKAGGVHAYLNACPHWPMATLPWRKDAYLDTTGNYIMCHGHGARFSIEGGECVSGPCVGQHLTAVVILPLIYGHLSKRHWPARTALG</sequence>
<keyword evidence="3" id="KW-0408">Iron</keyword>
<dbReference type="Pfam" id="PF00355">
    <property type="entry name" value="Rieske"/>
    <property type="match status" value="1"/>
</dbReference>
<evidence type="ECO:0000256" key="1">
    <source>
        <dbReference type="ARBA" id="ARBA00022714"/>
    </source>
</evidence>
<evidence type="ECO:0000313" key="7">
    <source>
        <dbReference type="Proteomes" id="UP000461670"/>
    </source>
</evidence>
<name>A0A7V8FPD5_9BURK</name>
<reference evidence="7" key="1">
    <citation type="journal article" date="2020" name="MBio">
        <title>Horizontal gene transfer to a defensive symbiont with a reduced genome amongst a multipartite beetle microbiome.</title>
        <authorList>
            <person name="Waterworth S.C."/>
            <person name="Florez L.V."/>
            <person name="Rees E.R."/>
            <person name="Hertweck C."/>
            <person name="Kaltenpoth M."/>
            <person name="Kwan J.C."/>
        </authorList>
    </citation>
    <scope>NUCLEOTIDE SEQUENCE [LARGE SCALE GENOMIC DNA]</scope>
</reference>
<protein>
    <recommendedName>
        <fullName evidence="5">Rieske domain-containing protein</fullName>
    </recommendedName>
</protein>
<dbReference type="AlphaFoldDB" id="A0A7V8FPD5"/>
<evidence type="ECO:0000256" key="2">
    <source>
        <dbReference type="ARBA" id="ARBA00022723"/>
    </source>
</evidence>
<dbReference type="GO" id="GO:0046872">
    <property type="term" value="F:metal ion binding"/>
    <property type="evidence" value="ECO:0007669"/>
    <property type="project" value="UniProtKB-KW"/>
</dbReference>
<dbReference type="InterPro" id="IPR017941">
    <property type="entry name" value="Rieske_2Fe-2S"/>
</dbReference>
<feature type="domain" description="Rieske" evidence="5">
    <location>
        <begin position="10"/>
        <end position="98"/>
    </location>
</feature>
<evidence type="ECO:0000259" key="5">
    <source>
        <dbReference type="PROSITE" id="PS51296"/>
    </source>
</evidence>
<evidence type="ECO:0000256" key="3">
    <source>
        <dbReference type="ARBA" id="ARBA00023004"/>
    </source>
</evidence>
<dbReference type="Proteomes" id="UP000461670">
    <property type="component" value="Unassembled WGS sequence"/>
</dbReference>
<evidence type="ECO:0000256" key="4">
    <source>
        <dbReference type="ARBA" id="ARBA00023014"/>
    </source>
</evidence>